<dbReference type="PROSITE" id="PS50888">
    <property type="entry name" value="BHLH"/>
    <property type="match status" value="1"/>
</dbReference>
<evidence type="ECO:0000259" key="8">
    <source>
        <dbReference type="PROSITE" id="PS50888"/>
    </source>
</evidence>
<keyword evidence="10" id="KW-1185">Reference proteome</keyword>
<evidence type="ECO:0000256" key="6">
    <source>
        <dbReference type="ARBA" id="ARBA00023242"/>
    </source>
</evidence>
<comment type="subcellular location">
    <subcellularLocation>
        <location evidence="1">Nucleus</location>
    </subcellularLocation>
</comment>
<keyword evidence="6" id="KW-0539">Nucleus</keyword>
<dbReference type="InterPro" id="IPR036638">
    <property type="entry name" value="HLH_DNA-bd_sf"/>
</dbReference>
<evidence type="ECO:0000313" key="10">
    <source>
        <dbReference type="Proteomes" id="UP000324897"/>
    </source>
</evidence>
<evidence type="ECO:0000256" key="3">
    <source>
        <dbReference type="ARBA" id="ARBA00023015"/>
    </source>
</evidence>
<keyword evidence="5" id="KW-0804">Transcription</keyword>
<protein>
    <recommendedName>
        <fullName evidence="8">BHLH domain-containing protein</fullName>
    </recommendedName>
</protein>
<sequence length="305" mass="31797">MPMKVIIPVRRSTAYSLKASKRATAAAPQLRPVMYDEEPSSMSLELFGYHGVVVDGDHDVDAGATLPGLQLAFDDNFKGGGCGNADYYGWAGYGGGGSGASSSSSSSVLSFEQAGSGGRHLAYSTAGGDDDCAMWMDAAAGMVDHSFGFVSPGSSADHAAGREIQELGSVQPPAKAAQKRARPQGGEVQAVPAGKKQCGGTGGGRKSKAKTAPAPTKDPQSVAAKVRRERIAEKLKILQELVPNGTKVDLVTMLEKAITYVKFLQLQVKVLAADEFWPAQGGKAPELSQVKDALDAILSSQHTNE</sequence>
<organism evidence="9 10">
    <name type="scientific">Eragrostis curvula</name>
    <name type="common">weeping love grass</name>
    <dbReference type="NCBI Taxonomy" id="38414"/>
    <lineage>
        <taxon>Eukaryota</taxon>
        <taxon>Viridiplantae</taxon>
        <taxon>Streptophyta</taxon>
        <taxon>Embryophyta</taxon>
        <taxon>Tracheophyta</taxon>
        <taxon>Spermatophyta</taxon>
        <taxon>Magnoliopsida</taxon>
        <taxon>Liliopsida</taxon>
        <taxon>Poales</taxon>
        <taxon>Poaceae</taxon>
        <taxon>PACMAD clade</taxon>
        <taxon>Chloridoideae</taxon>
        <taxon>Eragrostideae</taxon>
        <taxon>Eragrostidinae</taxon>
        <taxon>Eragrostis</taxon>
    </lineage>
</organism>
<dbReference type="Gene3D" id="4.10.280.10">
    <property type="entry name" value="Helix-loop-helix DNA-binding domain"/>
    <property type="match status" value="1"/>
</dbReference>
<dbReference type="GO" id="GO:0003677">
    <property type="term" value="F:DNA binding"/>
    <property type="evidence" value="ECO:0007669"/>
    <property type="project" value="UniProtKB-KW"/>
</dbReference>
<evidence type="ECO:0000256" key="1">
    <source>
        <dbReference type="ARBA" id="ARBA00004123"/>
    </source>
</evidence>
<dbReference type="GO" id="GO:0005634">
    <property type="term" value="C:nucleus"/>
    <property type="evidence" value="ECO:0007669"/>
    <property type="project" value="UniProtKB-SubCell"/>
</dbReference>
<accession>A0A5J9UEX3</accession>
<dbReference type="SMART" id="SM00353">
    <property type="entry name" value="HLH"/>
    <property type="match status" value="1"/>
</dbReference>
<gene>
    <name evidence="9" type="ORF">EJB05_31916</name>
</gene>
<dbReference type="GO" id="GO:0046983">
    <property type="term" value="F:protein dimerization activity"/>
    <property type="evidence" value="ECO:0007669"/>
    <property type="project" value="InterPro"/>
</dbReference>
<dbReference type="PANTHER" id="PTHR45914">
    <property type="entry name" value="TRANSCRIPTION FACTOR HEC3-RELATED"/>
    <property type="match status" value="1"/>
</dbReference>
<dbReference type="GO" id="GO:0003700">
    <property type="term" value="F:DNA-binding transcription factor activity"/>
    <property type="evidence" value="ECO:0007669"/>
    <property type="project" value="InterPro"/>
</dbReference>
<dbReference type="GO" id="GO:0048766">
    <property type="term" value="P:root hair initiation"/>
    <property type="evidence" value="ECO:0007669"/>
    <property type="project" value="UniProtKB-ARBA"/>
</dbReference>
<dbReference type="InterPro" id="IPR011598">
    <property type="entry name" value="bHLH_dom"/>
</dbReference>
<dbReference type="Pfam" id="PF00010">
    <property type="entry name" value="HLH"/>
    <property type="match status" value="1"/>
</dbReference>
<dbReference type="Proteomes" id="UP000324897">
    <property type="component" value="Unassembled WGS sequence"/>
</dbReference>
<comment type="similarity">
    <text evidence="2">Belongs to the bHLH protein family.</text>
</comment>
<proteinExistence type="inferred from homology"/>
<evidence type="ECO:0000256" key="2">
    <source>
        <dbReference type="ARBA" id="ARBA00005510"/>
    </source>
</evidence>
<dbReference type="CDD" id="cd11454">
    <property type="entry name" value="bHLH_AtIND_like"/>
    <property type="match status" value="1"/>
</dbReference>
<feature type="region of interest" description="Disordered" evidence="7">
    <location>
        <begin position="167"/>
        <end position="222"/>
    </location>
</feature>
<keyword evidence="4" id="KW-0238">DNA-binding</keyword>
<reference evidence="9 10" key="1">
    <citation type="journal article" date="2019" name="Sci. Rep.">
        <title>A high-quality genome of Eragrostis curvula grass provides insights into Poaceae evolution and supports new strategies to enhance forage quality.</title>
        <authorList>
            <person name="Carballo J."/>
            <person name="Santos B.A.C.M."/>
            <person name="Zappacosta D."/>
            <person name="Garbus I."/>
            <person name="Selva J.P."/>
            <person name="Gallo C.A."/>
            <person name="Diaz A."/>
            <person name="Albertini E."/>
            <person name="Caccamo M."/>
            <person name="Echenique V."/>
        </authorList>
    </citation>
    <scope>NUCLEOTIDE SEQUENCE [LARGE SCALE GENOMIC DNA]</scope>
    <source>
        <strain evidence="10">cv. Victoria</strain>
        <tissue evidence="9">Leaf</tissue>
    </source>
</reference>
<dbReference type="PANTHER" id="PTHR45914:SF59">
    <property type="entry name" value="TRANSCRIPTION FACTOR BHLH83-LIKE"/>
    <property type="match status" value="1"/>
</dbReference>
<comment type="caution">
    <text evidence="9">The sequence shown here is derived from an EMBL/GenBank/DDBJ whole genome shotgun (WGS) entry which is preliminary data.</text>
</comment>
<dbReference type="AlphaFoldDB" id="A0A5J9UEX3"/>
<evidence type="ECO:0000256" key="7">
    <source>
        <dbReference type="SAM" id="MobiDB-lite"/>
    </source>
</evidence>
<dbReference type="Gramene" id="TVU22232">
    <property type="protein sequence ID" value="TVU22232"/>
    <property type="gene ID" value="EJB05_31916"/>
</dbReference>
<name>A0A5J9UEX3_9POAL</name>
<dbReference type="OrthoDB" id="687495at2759"/>
<dbReference type="EMBL" id="RWGY01000026">
    <property type="protein sequence ID" value="TVU22232.1"/>
    <property type="molecule type" value="Genomic_DNA"/>
</dbReference>
<dbReference type="InterPro" id="IPR045843">
    <property type="entry name" value="IND-like"/>
</dbReference>
<evidence type="ECO:0000313" key="9">
    <source>
        <dbReference type="EMBL" id="TVU22232.1"/>
    </source>
</evidence>
<dbReference type="SUPFAM" id="SSF47459">
    <property type="entry name" value="HLH, helix-loop-helix DNA-binding domain"/>
    <property type="match status" value="1"/>
</dbReference>
<keyword evidence="3" id="KW-0805">Transcription regulation</keyword>
<evidence type="ECO:0000256" key="4">
    <source>
        <dbReference type="ARBA" id="ARBA00023125"/>
    </source>
</evidence>
<evidence type="ECO:0000256" key="5">
    <source>
        <dbReference type="ARBA" id="ARBA00023163"/>
    </source>
</evidence>
<feature type="domain" description="BHLH" evidence="8">
    <location>
        <begin position="215"/>
        <end position="264"/>
    </location>
</feature>
<dbReference type="FunFam" id="4.10.280.10:FF:000046">
    <property type="entry name" value="Transcription factor bHLH83"/>
    <property type="match status" value="1"/>
</dbReference>